<dbReference type="OrthoDB" id="8926609at2"/>
<comment type="caution">
    <text evidence="1">The sequence shown here is derived from an EMBL/GenBank/DDBJ whole genome shotgun (WGS) entry which is preliminary data.</text>
</comment>
<reference evidence="1 2" key="1">
    <citation type="submission" date="2019-03" db="EMBL/GenBank/DDBJ databases">
        <title>Paraburkholderia sp. 4M-K11, isolated from subtropical forest soil.</title>
        <authorList>
            <person name="Gao Z.-H."/>
            <person name="Qiu L.-H."/>
        </authorList>
    </citation>
    <scope>NUCLEOTIDE SEQUENCE [LARGE SCALE GENOMIC DNA]</scope>
    <source>
        <strain evidence="1 2">4M-K11</strain>
    </source>
</reference>
<dbReference type="AlphaFoldDB" id="A0A4R5M4B2"/>
<evidence type="ECO:0000313" key="1">
    <source>
        <dbReference type="EMBL" id="TDG20614.1"/>
    </source>
</evidence>
<proteinExistence type="predicted"/>
<protein>
    <submittedName>
        <fullName evidence="1">Uncharacterized protein</fullName>
    </submittedName>
</protein>
<gene>
    <name evidence="1" type="ORF">EYW47_25940</name>
</gene>
<sequence>MGVASERSLRSQVEKWLGPTSSAPVRVTRFSSARSNQRPCVRVELLLPTGPLGFFFFRHRDGTWCVFPPETERLAMHAYQGTGRSE</sequence>
<evidence type="ECO:0000313" key="2">
    <source>
        <dbReference type="Proteomes" id="UP000295722"/>
    </source>
</evidence>
<keyword evidence="2" id="KW-1185">Reference proteome</keyword>
<dbReference type="EMBL" id="SMRP01000015">
    <property type="protein sequence ID" value="TDG20614.1"/>
    <property type="molecule type" value="Genomic_DNA"/>
</dbReference>
<name>A0A4R5M4B2_9BURK</name>
<organism evidence="1 2">
    <name type="scientific">Paraburkholderia silviterrae</name>
    <dbReference type="NCBI Taxonomy" id="2528715"/>
    <lineage>
        <taxon>Bacteria</taxon>
        <taxon>Pseudomonadati</taxon>
        <taxon>Pseudomonadota</taxon>
        <taxon>Betaproteobacteria</taxon>
        <taxon>Burkholderiales</taxon>
        <taxon>Burkholderiaceae</taxon>
        <taxon>Paraburkholderia</taxon>
    </lineage>
</organism>
<accession>A0A4R5M4B2</accession>
<dbReference type="Proteomes" id="UP000295722">
    <property type="component" value="Unassembled WGS sequence"/>
</dbReference>